<name>H9WKT5_PINTA</name>
<evidence type="ECO:0000256" key="1">
    <source>
        <dbReference type="SAM" id="MobiDB-lite"/>
    </source>
</evidence>
<dbReference type="EMBL" id="FJ059003">
    <property type="protein sequence ID" value="AFG62636.1"/>
    <property type="molecule type" value="Genomic_DNA"/>
</dbReference>
<dbReference type="EMBL" id="FJ058997">
    <property type="protein sequence ID" value="AFG62635.1"/>
    <property type="molecule type" value="Genomic_DNA"/>
</dbReference>
<protein>
    <recommendedName>
        <fullName evidence="16">NB-ARC domain-containing protein</fullName>
    </recommendedName>
</protein>
<dbReference type="EMBL" id="FJ059004">
    <property type="protein sequence ID" value="AFG62628.1"/>
    <property type="molecule type" value="Genomic_DNA"/>
</dbReference>
<feature type="non-terminal residue" evidence="2">
    <location>
        <position position="172"/>
    </location>
</feature>
<dbReference type="EMBL" id="FJ058993">
    <property type="protein sequence ID" value="AFG62631.1"/>
    <property type="molecule type" value="Genomic_DNA"/>
</dbReference>
<evidence type="ECO:0000313" key="8">
    <source>
        <dbReference type="EMBL" id="AFG62634.1"/>
    </source>
</evidence>
<reference evidence="2" key="1">
    <citation type="submission" date="2008-08" db="EMBL/GenBank/DDBJ databases">
        <title>Nucleotide Diversity and Divergence in the Loblolly Pine Gene Space.</title>
        <authorList>
            <person name="Neale D.B."/>
            <person name="Wegrzyn J.L."/>
            <person name="Lee J.M."/>
            <person name="Eckert A.J."/>
            <person name="Liechty J.D."/>
            <person name="Stevens K.A."/>
            <person name="Langley C.H."/>
        </authorList>
    </citation>
    <scope>NUCLEOTIDE SEQUENCE</scope>
    <source>
        <strain evidence="14">4896</strain>
        <strain evidence="2">4898</strain>
        <strain evidence="5">4899</strain>
        <strain evidence="15">4901</strain>
        <strain evidence="12">4902</strain>
        <strain evidence="6">4903</strain>
        <strain evidence="8">4904</strain>
        <strain evidence="3">4905</strain>
        <strain evidence="10">4906</strain>
        <strain evidence="4">4908</strain>
        <strain evidence="7">4909</strain>
        <strain evidence="11">4910</strain>
        <strain evidence="13">4912</strain>
        <strain evidence="9">4913</strain>
        <tissue evidence="2">Megagametophyte</tissue>
    </source>
</reference>
<dbReference type="EMBL" id="FJ059008">
    <property type="protein sequence ID" value="AFG62630.1"/>
    <property type="molecule type" value="Genomic_DNA"/>
</dbReference>
<evidence type="ECO:0008006" key="16">
    <source>
        <dbReference type="Google" id="ProtNLM"/>
    </source>
</evidence>
<dbReference type="EMBL" id="FJ059005">
    <property type="protein sequence ID" value="AFG62641.1"/>
    <property type="molecule type" value="Genomic_DNA"/>
</dbReference>
<dbReference type="InterPro" id="IPR032675">
    <property type="entry name" value="LRR_dom_sf"/>
</dbReference>
<sequence>ETKSETAGDSALEETNSESAGNSFPMLEKLVLRNLLKLKSLVAGPSGEWNEGTMSRLQLLVIINCPLLQRFPKGMKLPKLKELQITMCNQLMELDIGSGSYPMLESLTLDELNKLENIAGSDGWNESTLSKLQIVEFIDCPLLKTLPKGMEKLSSLKQINGEFEWWRRLTWE</sequence>
<feature type="region of interest" description="Disordered" evidence="1">
    <location>
        <begin position="1"/>
        <end position="21"/>
    </location>
</feature>
<evidence type="ECO:0000313" key="4">
    <source>
        <dbReference type="EMBL" id="AFG62630.1"/>
    </source>
</evidence>
<dbReference type="EMBL" id="FJ059006">
    <property type="protein sequence ID" value="AFG62638.1"/>
    <property type="molecule type" value="Genomic_DNA"/>
</dbReference>
<evidence type="ECO:0000313" key="5">
    <source>
        <dbReference type="EMBL" id="AFG62631.1"/>
    </source>
</evidence>
<evidence type="ECO:0000313" key="2">
    <source>
        <dbReference type="EMBL" id="AFG62628.1"/>
    </source>
</evidence>
<dbReference type="EMBL" id="FJ058992">
    <property type="protein sequence ID" value="AFG62637.1"/>
    <property type="molecule type" value="Genomic_DNA"/>
</dbReference>
<dbReference type="PANTHER" id="PTHR33463:SF209">
    <property type="entry name" value="DISEASE RESISTANCE PROTEIN RPS2-LIKE"/>
    <property type="match status" value="1"/>
</dbReference>
<evidence type="ECO:0000313" key="11">
    <source>
        <dbReference type="EMBL" id="AFG62637.1"/>
    </source>
</evidence>
<dbReference type="PANTHER" id="PTHR33463">
    <property type="entry name" value="NB-ARC DOMAIN-CONTAINING PROTEIN-RELATED"/>
    <property type="match status" value="1"/>
</dbReference>
<dbReference type="Gene3D" id="3.80.10.10">
    <property type="entry name" value="Ribonuclease Inhibitor"/>
    <property type="match status" value="1"/>
</dbReference>
<gene>
    <name evidence="2" type="ORF">0_16146_01</name>
</gene>
<evidence type="ECO:0000313" key="6">
    <source>
        <dbReference type="EMBL" id="AFG62632.1"/>
    </source>
</evidence>
<dbReference type="EMBL" id="FJ058995">
    <property type="protein sequence ID" value="AFG62640.1"/>
    <property type="molecule type" value="Genomic_DNA"/>
</dbReference>
<evidence type="ECO:0000313" key="7">
    <source>
        <dbReference type="EMBL" id="AFG62633.1"/>
    </source>
</evidence>
<dbReference type="EMBL" id="FJ059007">
    <property type="protein sequence ID" value="AFG62634.1"/>
    <property type="molecule type" value="Genomic_DNA"/>
</dbReference>
<feature type="non-terminal residue" evidence="2">
    <location>
        <position position="1"/>
    </location>
</feature>
<proteinExistence type="predicted"/>
<organism evidence="2">
    <name type="scientific">Pinus taeda</name>
    <name type="common">Loblolly pine</name>
    <dbReference type="NCBI Taxonomy" id="3352"/>
    <lineage>
        <taxon>Eukaryota</taxon>
        <taxon>Viridiplantae</taxon>
        <taxon>Streptophyta</taxon>
        <taxon>Embryophyta</taxon>
        <taxon>Tracheophyta</taxon>
        <taxon>Spermatophyta</taxon>
        <taxon>Pinopsida</taxon>
        <taxon>Pinidae</taxon>
        <taxon>Conifers I</taxon>
        <taxon>Pinales</taxon>
        <taxon>Pinaceae</taxon>
        <taxon>Pinus</taxon>
        <taxon>Pinus subgen. Pinus</taxon>
    </lineage>
</organism>
<dbReference type="EMBL" id="FJ059000">
    <property type="protein sequence ID" value="AFG62632.1"/>
    <property type="molecule type" value="Genomic_DNA"/>
</dbReference>
<dbReference type="AlphaFoldDB" id="H9WKT5"/>
<evidence type="ECO:0000313" key="3">
    <source>
        <dbReference type="EMBL" id="AFG62629.1"/>
    </source>
</evidence>
<evidence type="ECO:0000313" key="10">
    <source>
        <dbReference type="EMBL" id="AFG62636.1"/>
    </source>
</evidence>
<dbReference type="EMBL" id="FJ058991">
    <property type="protein sequence ID" value="AFG62639.1"/>
    <property type="molecule type" value="Genomic_DNA"/>
</dbReference>
<dbReference type="EMBL" id="FJ058999">
    <property type="protein sequence ID" value="AFG62629.1"/>
    <property type="molecule type" value="Genomic_DNA"/>
</dbReference>
<evidence type="ECO:0000313" key="15">
    <source>
        <dbReference type="EMBL" id="AFG62641.1"/>
    </source>
</evidence>
<evidence type="ECO:0000313" key="12">
    <source>
        <dbReference type="EMBL" id="AFG62638.1"/>
    </source>
</evidence>
<accession>H9WKT5</accession>
<evidence type="ECO:0000313" key="14">
    <source>
        <dbReference type="EMBL" id="AFG62640.1"/>
    </source>
</evidence>
<evidence type="ECO:0000313" key="9">
    <source>
        <dbReference type="EMBL" id="AFG62635.1"/>
    </source>
</evidence>
<dbReference type="EMBL" id="FJ059001">
    <property type="protein sequence ID" value="AFG62633.1"/>
    <property type="molecule type" value="Genomic_DNA"/>
</dbReference>
<dbReference type="InterPro" id="IPR050905">
    <property type="entry name" value="Plant_NBS-LRR"/>
</dbReference>
<evidence type="ECO:0000313" key="13">
    <source>
        <dbReference type="EMBL" id="AFG62639.1"/>
    </source>
</evidence>
<dbReference type="SUPFAM" id="SSF52047">
    <property type="entry name" value="RNI-like"/>
    <property type="match status" value="1"/>
</dbReference>